<dbReference type="PROSITE" id="PS51725">
    <property type="entry name" value="ABM"/>
    <property type="match status" value="1"/>
</dbReference>
<dbReference type="RefSeq" id="WP_344269865.1">
    <property type="nucleotide sequence ID" value="NZ_BAAAMR010000037.1"/>
</dbReference>
<dbReference type="PANTHER" id="PTHR33336">
    <property type="entry name" value="QUINOL MONOOXYGENASE YGIN-RELATED"/>
    <property type="match status" value="1"/>
</dbReference>
<dbReference type="Proteomes" id="UP001501020">
    <property type="component" value="Unassembled WGS sequence"/>
</dbReference>
<dbReference type="Gene3D" id="3.30.70.100">
    <property type="match status" value="1"/>
</dbReference>
<dbReference type="PANTHER" id="PTHR33336:SF1">
    <property type="entry name" value="(4S)-4-HYDROXY-5-PHOSPHONOOXYPENTANE-2,3-DIONE ISOMERASE"/>
    <property type="match status" value="1"/>
</dbReference>
<feature type="domain" description="ABM" evidence="1">
    <location>
        <begin position="2"/>
        <end position="91"/>
    </location>
</feature>
<dbReference type="InterPro" id="IPR011008">
    <property type="entry name" value="Dimeric_a/b-barrel"/>
</dbReference>
<organism evidence="2 3">
    <name type="scientific">Actinomadura napierensis</name>
    <dbReference type="NCBI Taxonomy" id="267854"/>
    <lineage>
        <taxon>Bacteria</taxon>
        <taxon>Bacillati</taxon>
        <taxon>Actinomycetota</taxon>
        <taxon>Actinomycetes</taxon>
        <taxon>Streptosporangiales</taxon>
        <taxon>Thermomonosporaceae</taxon>
        <taxon>Actinomadura</taxon>
    </lineage>
</organism>
<proteinExistence type="predicted"/>
<comment type="caution">
    <text evidence="2">The sequence shown here is derived from an EMBL/GenBank/DDBJ whole genome shotgun (WGS) entry which is preliminary data.</text>
</comment>
<dbReference type="Pfam" id="PF03992">
    <property type="entry name" value="ABM"/>
    <property type="match status" value="1"/>
</dbReference>
<name>A0ABN2ZLD1_9ACTN</name>
<accession>A0ABN2ZLD1</accession>
<evidence type="ECO:0000313" key="3">
    <source>
        <dbReference type="Proteomes" id="UP001501020"/>
    </source>
</evidence>
<dbReference type="InterPro" id="IPR050744">
    <property type="entry name" value="AI-2_Isomerase_LsrG"/>
</dbReference>
<sequence length="116" mass="13487">MYVVIVRLRIRPEKTDRFLQAIQVNAAETRAEPGCLRFDVLRDTEDPDTFWLYEIYRDAEAFHTEHRSAPHYEPWRRGAAEFVVPGEHTNFHGVPVFPADMPEEALLPGPKEEPAR</sequence>
<evidence type="ECO:0000313" key="2">
    <source>
        <dbReference type="EMBL" id="GAA2143934.1"/>
    </source>
</evidence>
<gene>
    <name evidence="2" type="ORF">GCM10009727_43310</name>
</gene>
<dbReference type="SUPFAM" id="SSF54909">
    <property type="entry name" value="Dimeric alpha+beta barrel"/>
    <property type="match status" value="1"/>
</dbReference>
<dbReference type="InterPro" id="IPR007138">
    <property type="entry name" value="ABM_dom"/>
</dbReference>
<protein>
    <recommendedName>
        <fullName evidence="1">ABM domain-containing protein</fullName>
    </recommendedName>
</protein>
<keyword evidence="3" id="KW-1185">Reference proteome</keyword>
<reference evidence="2 3" key="1">
    <citation type="journal article" date="2019" name="Int. J. Syst. Evol. Microbiol.">
        <title>The Global Catalogue of Microorganisms (GCM) 10K type strain sequencing project: providing services to taxonomists for standard genome sequencing and annotation.</title>
        <authorList>
            <consortium name="The Broad Institute Genomics Platform"/>
            <consortium name="The Broad Institute Genome Sequencing Center for Infectious Disease"/>
            <person name="Wu L."/>
            <person name="Ma J."/>
        </authorList>
    </citation>
    <scope>NUCLEOTIDE SEQUENCE [LARGE SCALE GENOMIC DNA]</scope>
    <source>
        <strain evidence="2 3">JCM 13850</strain>
    </source>
</reference>
<evidence type="ECO:0000259" key="1">
    <source>
        <dbReference type="PROSITE" id="PS51725"/>
    </source>
</evidence>
<dbReference type="EMBL" id="BAAAMR010000037">
    <property type="protein sequence ID" value="GAA2143934.1"/>
    <property type="molecule type" value="Genomic_DNA"/>
</dbReference>